<dbReference type="Pfam" id="PF17762">
    <property type="entry name" value="HTH_ParB"/>
    <property type="match status" value="1"/>
</dbReference>
<dbReference type="SUPFAM" id="SSF110849">
    <property type="entry name" value="ParB/Sulfiredoxin"/>
    <property type="match status" value="2"/>
</dbReference>
<evidence type="ECO:0000259" key="5">
    <source>
        <dbReference type="SMART" id="SM00470"/>
    </source>
</evidence>
<dbReference type="RefSeq" id="WP_114484060.1">
    <property type="nucleotide sequence ID" value="NZ_QPJU01000010.1"/>
</dbReference>
<dbReference type="InterPro" id="IPR004437">
    <property type="entry name" value="ParB/RepB/Spo0J"/>
</dbReference>
<comment type="similarity">
    <text evidence="1">Belongs to the ParB family.</text>
</comment>
<reference evidence="6 7" key="1">
    <citation type="submission" date="2018-07" db="EMBL/GenBank/DDBJ databases">
        <title>Genomic Encyclopedia of Type Strains, Phase IV (KMG-IV): sequencing the most valuable type-strain genomes for metagenomic binning, comparative biology and taxonomic classification.</title>
        <authorList>
            <person name="Goeker M."/>
        </authorList>
    </citation>
    <scope>NUCLEOTIDE SEQUENCE [LARGE SCALE GENOMIC DNA]</scope>
    <source>
        <strain evidence="6 7">DSM 100911</strain>
    </source>
</reference>
<dbReference type="GO" id="GO:0045881">
    <property type="term" value="P:positive regulation of sporulation resulting in formation of a cellular spore"/>
    <property type="evidence" value="ECO:0007669"/>
    <property type="project" value="TreeGrafter"/>
</dbReference>
<sequence length="338" mass="35304">MVTKKPKGLGRGLEALLGPALGEAPQEAAGQPASLPLAALLPGAYQPRTRMDEGALYELAESIRAQGVMQPVLVRPLADARAQERLAAQRSAAGAMAATNVGMADGAGQGAAAPQAEVTGSYSGPWYEIIAGERRVRAARIAGLDAVPVLVRDVPDEAAAVMALIENIQREDLNPLEEAQGLARLVSEFGLTHEQAAQAVGRSRSAASNLLRLLNLAEPVQTLLMAGDIDMGHARALLALDRATQITAGHQIAAKKLSVREAEALVKKLATAADATPAATRAPQKSGDWLHVEQELSDLLMATVTIRLKKRSAGELAISFGSLDALDGLLERLRGGQG</sequence>
<dbReference type="FunFam" id="1.10.10.2830:FF:000001">
    <property type="entry name" value="Chromosome partitioning protein ParB"/>
    <property type="match status" value="1"/>
</dbReference>
<dbReference type="InterPro" id="IPR041468">
    <property type="entry name" value="HTH_ParB/Spo0J"/>
</dbReference>
<dbReference type="Gene3D" id="1.10.10.2830">
    <property type="match status" value="1"/>
</dbReference>
<dbReference type="InterPro" id="IPR057240">
    <property type="entry name" value="ParB_dimer_C"/>
</dbReference>
<dbReference type="InterPro" id="IPR036086">
    <property type="entry name" value="ParB/Sulfiredoxin_sf"/>
</dbReference>
<dbReference type="GO" id="GO:0007059">
    <property type="term" value="P:chromosome segregation"/>
    <property type="evidence" value="ECO:0007669"/>
    <property type="project" value="UniProtKB-KW"/>
</dbReference>
<evidence type="ECO:0000256" key="1">
    <source>
        <dbReference type="ARBA" id="ARBA00006295"/>
    </source>
</evidence>
<dbReference type="OrthoDB" id="9802051at2"/>
<evidence type="ECO:0000256" key="4">
    <source>
        <dbReference type="ARBA" id="ARBA00025472"/>
    </source>
</evidence>
<dbReference type="Proteomes" id="UP000252174">
    <property type="component" value="Unassembled WGS sequence"/>
</dbReference>
<evidence type="ECO:0000313" key="7">
    <source>
        <dbReference type="Proteomes" id="UP000252174"/>
    </source>
</evidence>
<keyword evidence="3" id="KW-0238">DNA-binding</keyword>
<evidence type="ECO:0000256" key="3">
    <source>
        <dbReference type="ARBA" id="ARBA00023125"/>
    </source>
</evidence>
<accession>A0A369AIY9</accession>
<dbReference type="NCBIfam" id="TIGR00180">
    <property type="entry name" value="parB_part"/>
    <property type="match status" value="1"/>
</dbReference>
<dbReference type="Pfam" id="PF02195">
    <property type="entry name" value="ParB_N"/>
    <property type="match status" value="2"/>
</dbReference>
<dbReference type="PANTHER" id="PTHR33375">
    <property type="entry name" value="CHROMOSOME-PARTITIONING PROTEIN PARB-RELATED"/>
    <property type="match status" value="1"/>
</dbReference>
<dbReference type="Gene3D" id="3.90.1530.30">
    <property type="match status" value="1"/>
</dbReference>
<evidence type="ECO:0000313" key="6">
    <source>
        <dbReference type="EMBL" id="RCX08117.1"/>
    </source>
</evidence>
<protein>
    <submittedName>
        <fullName evidence="6">ParB family chromosome partitioning protein</fullName>
    </submittedName>
</protein>
<comment type="caution">
    <text evidence="6">The sequence shown here is derived from an EMBL/GenBank/DDBJ whole genome shotgun (WGS) entry which is preliminary data.</text>
</comment>
<dbReference type="GO" id="GO:0003677">
    <property type="term" value="F:DNA binding"/>
    <property type="evidence" value="ECO:0007669"/>
    <property type="project" value="UniProtKB-KW"/>
</dbReference>
<dbReference type="PANTHER" id="PTHR33375:SF1">
    <property type="entry name" value="CHROMOSOME-PARTITIONING PROTEIN PARB-RELATED"/>
    <property type="match status" value="1"/>
</dbReference>
<keyword evidence="2" id="KW-0159">Chromosome partition</keyword>
<gene>
    <name evidence="6" type="ORF">DFR45_11027</name>
</gene>
<dbReference type="SUPFAM" id="SSF109709">
    <property type="entry name" value="KorB DNA-binding domain-like"/>
    <property type="match status" value="1"/>
</dbReference>
<dbReference type="EMBL" id="QPJU01000010">
    <property type="protein sequence ID" value="RCX08117.1"/>
    <property type="molecule type" value="Genomic_DNA"/>
</dbReference>
<dbReference type="AlphaFoldDB" id="A0A369AIY9"/>
<keyword evidence="7" id="KW-1185">Reference proteome</keyword>
<dbReference type="CDD" id="cd16393">
    <property type="entry name" value="SPO0J_N"/>
    <property type="match status" value="1"/>
</dbReference>
<comment type="function">
    <text evidence="4">Involved in chromosome partition. Localize to both poles of the predivisional cell following completion of DNA replication. Binds to the DNA origin of replication.</text>
</comment>
<dbReference type="Pfam" id="PF23552">
    <property type="entry name" value="ParB_C"/>
    <property type="match status" value="1"/>
</dbReference>
<proteinExistence type="inferred from homology"/>
<organism evidence="6 7">
    <name type="scientific">Extensimonas vulgaris</name>
    <dbReference type="NCBI Taxonomy" id="1031594"/>
    <lineage>
        <taxon>Bacteria</taxon>
        <taxon>Pseudomonadati</taxon>
        <taxon>Pseudomonadota</taxon>
        <taxon>Betaproteobacteria</taxon>
        <taxon>Burkholderiales</taxon>
        <taxon>Comamonadaceae</taxon>
        <taxon>Extensimonas</taxon>
    </lineage>
</organism>
<dbReference type="InterPro" id="IPR050336">
    <property type="entry name" value="Chromosome_partition/occlusion"/>
</dbReference>
<name>A0A369AIY9_9BURK</name>
<dbReference type="SMART" id="SM00470">
    <property type="entry name" value="ParB"/>
    <property type="match status" value="1"/>
</dbReference>
<feature type="domain" description="ParB-like N-terminal" evidence="5">
    <location>
        <begin position="33"/>
        <end position="168"/>
    </location>
</feature>
<evidence type="ECO:0000256" key="2">
    <source>
        <dbReference type="ARBA" id="ARBA00022829"/>
    </source>
</evidence>
<dbReference type="InterPro" id="IPR003115">
    <property type="entry name" value="ParB_N"/>
</dbReference>
<dbReference type="GO" id="GO:0005694">
    <property type="term" value="C:chromosome"/>
    <property type="evidence" value="ECO:0007669"/>
    <property type="project" value="TreeGrafter"/>
</dbReference>